<feature type="domain" description="Alcohol dehydrogenase iron-type/glycerol dehydrogenase GldA" evidence="2">
    <location>
        <begin position="11"/>
        <end position="186"/>
    </location>
</feature>
<dbReference type="Gene3D" id="3.40.50.1970">
    <property type="match status" value="1"/>
</dbReference>
<dbReference type="Pfam" id="PF25137">
    <property type="entry name" value="ADH_Fe_C"/>
    <property type="match status" value="1"/>
</dbReference>
<dbReference type="PANTHER" id="PTHR11496:SF103">
    <property type="entry name" value="DEHYDROGENASE, PUTATIVE-RELATED"/>
    <property type="match status" value="1"/>
</dbReference>
<dbReference type="InterPro" id="IPR056798">
    <property type="entry name" value="ADH_Fe_C"/>
</dbReference>
<comment type="caution">
    <text evidence="4">The sequence shown here is derived from an EMBL/GenBank/DDBJ whole genome shotgun (WGS) entry which is preliminary data.</text>
</comment>
<dbReference type="Gene3D" id="1.20.1090.10">
    <property type="entry name" value="Dehydroquinate synthase-like - alpha domain"/>
    <property type="match status" value="1"/>
</dbReference>
<dbReference type="EMBL" id="JBHLVF010000006">
    <property type="protein sequence ID" value="MFC0390181.1"/>
    <property type="molecule type" value="Genomic_DNA"/>
</dbReference>
<evidence type="ECO:0000313" key="5">
    <source>
        <dbReference type="Proteomes" id="UP001589818"/>
    </source>
</evidence>
<dbReference type="InterPro" id="IPR035873">
    <property type="entry name" value="PhpC"/>
</dbReference>
<proteinExistence type="predicted"/>
<evidence type="ECO:0000259" key="3">
    <source>
        <dbReference type="Pfam" id="PF25137"/>
    </source>
</evidence>
<dbReference type="Pfam" id="PF00465">
    <property type="entry name" value="Fe-ADH"/>
    <property type="match status" value="1"/>
</dbReference>
<organism evidence="4 5">
    <name type="scientific">Paenibacillus mendelii</name>
    <dbReference type="NCBI Taxonomy" id="206163"/>
    <lineage>
        <taxon>Bacteria</taxon>
        <taxon>Bacillati</taxon>
        <taxon>Bacillota</taxon>
        <taxon>Bacilli</taxon>
        <taxon>Bacillales</taxon>
        <taxon>Paenibacillaceae</taxon>
        <taxon>Paenibacillus</taxon>
    </lineage>
</organism>
<keyword evidence="1" id="KW-0560">Oxidoreductase</keyword>
<dbReference type="InterPro" id="IPR001670">
    <property type="entry name" value="ADH_Fe/GldA"/>
</dbReference>
<dbReference type="RefSeq" id="WP_204820869.1">
    <property type="nucleotide sequence ID" value="NZ_JANHOF010000003.1"/>
</dbReference>
<dbReference type="SUPFAM" id="SSF56796">
    <property type="entry name" value="Dehydroquinate synthase-like"/>
    <property type="match status" value="1"/>
</dbReference>
<gene>
    <name evidence="4" type="ORF">ACFFJ8_02205</name>
</gene>
<accession>A0ABV6J2S6</accession>
<feature type="domain" description="Fe-containing alcohol dehydrogenase-like C-terminal" evidence="3">
    <location>
        <begin position="198"/>
        <end position="379"/>
    </location>
</feature>
<evidence type="ECO:0000313" key="4">
    <source>
        <dbReference type="EMBL" id="MFC0390181.1"/>
    </source>
</evidence>
<reference evidence="4 5" key="1">
    <citation type="submission" date="2024-09" db="EMBL/GenBank/DDBJ databases">
        <authorList>
            <person name="Sun Q."/>
            <person name="Mori K."/>
        </authorList>
    </citation>
    <scope>NUCLEOTIDE SEQUENCE [LARGE SCALE GENOMIC DNA]</scope>
    <source>
        <strain evidence="4 5">CCM 4839</strain>
    </source>
</reference>
<protein>
    <submittedName>
        <fullName evidence="4">Phosphonoacetaldehyde reductase</fullName>
    </submittedName>
</protein>
<keyword evidence="5" id="KW-1185">Reference proteome</keyword>
<evidence type="ECO:0000256" key="1">
    <source>
        <dbReference type="ARBA" id="ARBA00023002"/>
    </source>
</evidence>
<sequence length="383" mass="42309">MRLNRGRYYNPVETYFGTGTMEQLSVIIDADGGPIDNVLLITRGGDFDKTEDCRKLMNQLRSKHVFVYPVQIANPDVTDLFALLQAASSIAYDLVIAVGGGSVLDLGKSIAAFKGLHYGNADELREAIVTRAYLSNEQACRWIALPTTAGTGSEVTPWATIWDKSKDSKYSVEGKNLFAWIAIIDPALTLSLPVRTSIISGLDAICHATEAYWSKNTNEISRQFALRAIRCIVPHLASLNDDPHNIEIRTKVALGSFLAGLAFSNTRTTACHSISYPITLLYGIDHGIAASMTLDKMMKWNKEELIDGEQLVEAFGAANVEEIGEVLGRIYEKSGFSRRLRDYDVPQDGLRLIVNKAYTKGRMDNNPKSIGKEELHELLLGVY</sequence>
<dbReference type="InterPro" id="IPR018211">
    <property type="entry name" value="ADH_Fe_CS"/>
</dbReference>
<dbReference type="InterPro" id="IPR039697">
    <property type="entry name" value="Alcohol_dehydrogenase_Fe"/>
</dbReference>
<name>A0ABV6J2S6_9BACL</name>
<dbReference type="PANTHER" id="PTHR11496">
    <property type="entry name" value="ALCOHOL DEHYDROGENASE"/>
    <property type="match status" value="1"/>
</dbReference>
<dbReference type="CDD" id="cd08182">
    <property type="entry name" value="HEPD"/>
    <property type="match status" value="1"/>
</dbReference>
<evidence type="ECO:0000259" key="2">
    <source>
        <dbReference type="Pfam" id="PF00465"/>
    </source>
</evidence>
<dbReference type="Proteomes" id="UP001589818">
    <property type="component" value="Unassembled WGS sequence"/>
</dbReference>
<dbReference type="PROSITE" id="PS00913">
    <property type="entry name" value="ADH_IRON_1"/>
    <property type="match status" value="1"/>
</dbReference>